<evidence type="ECO:0000256" key="9">
    <source>
        <dbReference type="PIRSR" id="PIRSR000485-1"/>
    </source>
</evidence>
<comment type="cofactor">
    <cofactor evidence="7 10">
        <name>Mg(2+)</name>
        <dbReference type="ChEBI" id="CHEBI:18420"/>
    </cofactor>
    <text evidence="7 10">Binds 1 Mg(2+) ion per subunit.</text>
</comment>
<evidence type="ECO:0000256" key="4">
    <source>
        <dbReference type="ARBA" id="ARBA00022679"/>
    </source>
</evidence>
<keyword evidence="4 7" id="KW-0808">Transferase</keyword>
<dbReference type="Proteomes" id="UP000885672">
    <property type="component" value="Unassembled WGS sequence"/>
</dbReference>
<dbReference type="SUPFAM" id="SSF53271">
    <property type="entry name" value="PRTase-like"/>
    <property type="match status" value="1"/>
</dbReference>
<dbReference type="CDD" id="cd06223">
    <property type="entry name" value="PRTases_typeI"/>
    <property type="match status" value="1"/>
</dbReference>
<name>A0A7V0T542_UNCW3</name>
<dbReference type="InterPro" id="IPR005854">
    <property type="entry name" value="PurF"/>
</dbReference>
<keyword evidence="6 7" id="KW-0315">Glutamine amidotransferase</keyword>
<dbReference type="EMBL" id="DSBX01000139">
    <property type="protein sequence ID" value="HDQ99354.1"/>
    <property type="molecule type" value="Genomic_DNA"/>
</dbReference>
<dbReference type="InterPro" id="IPR000836">
    <property type="entry name" value="PRTase_dom"/>
</dbReference>
<organism evidence="13">
    <name type="scientific">candidate division WOR-3 bacterium</name>
    <dbReference type="NCBI Taxonomy" id="2052148"/>
    <lineage>
        <taxon>Bacteria</taxon>
        <taxon>Bacteria division WOR-3</taxon>
    </lineage>
</organism>
<comment type="similarity">
    <text evidence="2 7 8">In the C-terminal section; belongs to the purine/pyrimidine phosphoribosyltransferase family.</text>
</comment>
<evidence type="ECO:0000256" key="10">
    <source>
        <dbReference type="PIRSR" id="PIRSR000485-2"/>
    </source>
</evidence>
<evidence type="ECO:0000256" key="6">
    <source>
        <dbReference type="ARBA" id="ARBA00022962"/>
    </source>
</evidence>
<evidence type="ECO:0000256" key="7">
    <source>
        <dbReference type="HAMAP-Rule" id="MF_01931"/>
    </source>
</evidence>
<dbReference type="InterPro" id="IPR017932">
    <property type="entry name" value="GATase_2_dom"/>
</dbReference>
<evidence type="ECO:0000256" key="1">
    <source>
        <dbReference type="ARBA" id="ARBA00005209"/>
    </source>
</evidence>
<dbReference type="Pfam" id="PF00156">
    <property type="entry name" value="Pribosyltran"/>
    <property type="match status" value="1"/>
</dbReference>
<feature type="binding site" evidence="7 11">
    <location>
        <position position="245"/>
    </location>
    <ligand>
        <name>[4Fe-4S] cluster</name>
        <dbReference type="ChEBI" id="CHEBI:49883"/>
    </ligand>
</feature>
<dbReference type="GO" id="GO:0006189">
    <property type="term" value="P:'de novo' IMP biosynthetic process"/>
    <property type="evidence" value="ECO:0007669"/>
    <property type="project" value="UniProtKB-UniRule"/>
</dbReference>
<dbReference type="NCBIfam" id="TIGR01134">
    <property type="entry name" value="purF"/>
    <property type="match status" value="1"/>
</dbReference>
<keyword evidence="7" id="KW-0004">4Fe-4S</keyword>
<dbReference type="PIRSF" id="PIRSF000485">
    <property type="entry name" value="Amd_phspho_trans"/>
    <property type="match status" value="1"/>
</dbReference>
<evidence type="ECO:0000259" key="12">
    <source>
        <dbReference type="PROSITE" id="PS51278"/>
    </source>
</evidence>
<proteinExistence type="inferred from homology"/>
<dbReference type="GO" id="GO:0051539">
    <property type="term" value="F:4 iron, 4 sulfur cluster binding"/>
    <property type="evidence" value="ECO:0007669"/>
    <property type="project" value="UniProtKB-KW"/>
</dbReference>
<feature type="binding site" evidence="7 11">
    <location>
        <position position="450"/>
    </location>
    <ligand>
        <name>[4Fe-4S] cluster</name>
        <dbReference type="ChEBI" id="CHEBI:49883"/>
    </ligand>
</feature>
<dbReference type="PROSITE" id="PS51278">
    <property type="entry name" value="GATASE_TYPE_2"/>
    <property type="match status" value="1"/>
</dbReference>
<keyword evidence="5 7" id="KW-0658">Purine biosynthesis</keyword>
<comment type="pathway">
    <text evidence="1 7 8">Purine metabolism; IMP biosynthesis via de novo pathway; N(1)-(5-phospho-D-ribosyl)glycinamide from 5-phospho-alpha-D-ribose 1-diphosphate: step 1/2.</text>
</comment>
<keyword evidence="7 10" id="KW-0479">Metal-binding</keyword>
<sequence length="477" mass="52480">MCGILGLALSRPAASALVDGLISLQHRGQDSAGILTSDITFHLKKGNGLVAGVFNEKNLARLTGSSGIGHVRYPTIGPGSDEDAQPFYLNHPFGIGMVHNGNVTNYYDLRRTLEREGHRQLTSFSDVEPILNVFADELGRTDLAAFGPESVFAAVAGVFRRVQGAYSVIGLIHGRGLVAFRDPLGIKPLAFARRGRDFAFASESVAFDRLGFTRFQDVQPGEAVYVDSRRRVHRRRLVPGEPHPCIFEYIYFARPDSVLDRIEVYEARLRLGAELGRAVKAAGIRPDLVVPIPDTARAAANSLALAIDAPLREGLIKNRYIARTFIMPGQQLRARSVRAKLNAVRSQVRGRNILLVDDSIVRGTTSREIVRLVREAGARRVGLAITAPPLRHPCCYGIDMMTRGELVARRHAVPGIRKLIGADALVYQTHEGLLAALDSFDTGARFCAACFSGRYPTGIGRRDLERLERERRKWSTK</sequence>
<comment type="cofactor">
    <cofactor evidence="7 11">
        <name>[4Fe-4S] cluster</name>
        <dbReference type="ChEBI" id="CHEBI:49883"/>
    </cofactor>
    <text evidence="7 11">Binds 1 [4Fe-4S] cluster per subunit.</text>
</comment>
<reference evidence="13" key="1">
    <citation type="journal article" date="2020" name="mSystems">
        <title>Genome- and Community-Level Interaction Insights into Carbon Utilization and Element Cycling Functions of Hydrothermarchaeota in Hydrothermal Sediment.</title>
        <authorList>
            <person name="Zhou Z."/>
            <person name="Liu Y."/>
            <person name="Xu W."/>
            <person name="Pan J."/>
            <person name="Luo Z.H."/>
            <person name="Li M."/>
        </authorList>
    </citation>
    <scope>NUCLEOTIDE SEQUENCE [LARGE SCALE GENOMIC DNA]</scope>
    <source>
        <strain evidence="13">SpSt-1182</strain>
    </source>
</reference>
<feature type="binding site" evidence="7 11">
    <location>
        <position position="394"/>
    </location>
    <ligand>
        <name>[4Fe-4S] cluster</name>
        <dbReference type="ChEBI" id="CHEBI:49883"/>
    </ligand>
</feature>
<dbReference type="UniPathway" id="UPA00074">
    <property type="reaction ID" value="UER00124"/>
</dbReference>
<dbReference type="InterPro" id="IPR029055">
    <property type="entry name" value="Ntn_hydrolases_N"/>
</dbReference>
<evidence type="ECO:0000256" key="2">
    <source>
        <dbReference type="ARBA" id="ARBA00010138"/>
    </source>
</evidence>
<evidence type="ECO:0000256" key="5">
    <source>
        <dbReference type="ARBA" id="ARBA00022755"/>
    </source>
</evidence>
<evidence type="ECO:0000256" key="3">
    <source>
        <dbReference type="ARBA" id="ARBA00022676"/>
    </source>
</evidence>
<comment type="function">
    <text evidence="7">Catalyzes the formation of phosphoribosylamine from phosphoribosylpyrophosphate (PRPP) and glutamine.</text>
</comment>
<keyword evidence="7 11" id="KW-0408">Iron</keyword>
<dbReference type="Gene3D" id="3.60.20.10">
    <property type="entry name" value="Glutamine Phosphoribosylpyrophosphate, subunit 1, domain 1"/>
    <property type="match status" value="1"/>
</dbReference>
<dbReference type="GO" id="GO:0004044">
    <property type="term" value="F:amidophosphoribosyltransferase activity"/>
    <property type="evidence" value="ECO:0007669"/>
    <property type="project" value="UniProtKB-UniRule"/>
</dbReference>
<gene>
    <name evidence="7" type="primary">purF</name>
    <name evidence="13" type="ORF">ENN51_03600</name>
</gene>
<protein>
    <recommendedName>
        <fullName evidence="7">Amidophosphoribosyltransferase</fullName>
        <shortName evidence="7">ATase</shortName>
        <ecNumber evidence="7">2.4.2.14</ecNumber>
    </recommendedName>
    <alternativeName>
        <fullName evidence="7">Glutamine phosphoribosylpyrophosphate amidotransferase</fullName>
        <shortName evidence="7">GPATase</shortName>
    </alternativeName>
</protein>
<feature type="binding site" evidence="7 10">
    <location>
        <position position="357"/>
    </location>
    <ligand>
        <name>Mg(2+)</name>
        <dbReference type="ChEBI" id="CHEBI:18420"/>
    </ligand>
</feature>
<dbReference type="EC" id="2.4.2.14" evidence="7"/>
<dbReference type="Gene3D" id="3.40.50.2020">
    <property type="match status" value="1"/>
</dbReference>
<dbReference type="InterPro" id="IPR029057">
    <property type="entry name" value="PRTase-like"/>
</dbReference>
<comment type="caution">
    <text evidence="13">The sequence shown here is derived from an EMBL/GenBank/DDBJ whole genome shotgun (WGS) entry which is preliminary data.</text>
</comment>
<dbReference type="GO" id="GO:0009113">
    <property type="term" value="P:purine nucleobase biosynthetic process"/>
    <property type="evidence" value="ECO:0007669"/>
    <property type="project" value="UniProtKB-UniRule"/>
</dbReference>
<dbReference type="GO" id="GO:0000287">
    <property type="term" value="F:magnesium ion binding"/>
    <property type="evidence" value="ECO:0007669"/>
    <property type="project" value="UniProtKB-UniRule"/>
</dbReference>
<dbReference type="SUPFAM" id="SSF56235">
    <property type="entry name" value="N-terminal nucleophile aminohydrolases (Ntn hydrolases)"/>
    <property type="match status" value="1"/>
</dbReference>
<dbReference type="HAMAP" id="MF_01931">
    <property type="entry name" value="PurF"/>
    <property type="match status" value="1"/>
</dbReference>
<dbReference type="AlphaFoldDB" id="A0A7V0T542"/>
<feature type="binding site" evidence="7 10">
    <location>
        <position position="358"/>
    </location>
    <ligand>
        <name>Mg(2+)</name>
        <dbReference type="ChEBI" id="CHEBI:18420"/>
    </ligand>
</feature>
<keyword evidence="7 11" id="KW-0411">Iron-sulfur</keyword>
<comment type="catalytic activity">
    <reaction evidence="7 8">
        <text>5-phospho-beta-D-ribosylamine + L-glutamate + diphosphate = 5-phospho-alpha-D-ribose 1-diphosphate + L-glutamine + H2O</text>
        <dbReference type="Rhea" id="RHEA:14905"/>
        <dbReference type="ChEBI" id="CHEBI:15377"/>
        <dbReference type="ChEBI" id="CHEBI:29985"/>
        <dbReference type="ChEBI" id="CHEBI:33019"/>
        <dbReference type="ChEBI" id="CHEBI:58017"/>
        <dbReference type="ChEBI" id="CHEBI:58359"/>
        <dbReference type="ChEBI" id="CHEBI:58681"/>
        <dbReference type="EC" id="2.4.2.14"/>
    </reaction>
</comment>
<dbReference type="PANTHER" id="PTHR11907">
    <property type="entry name" value="AMIDOPHOSPHORIBOSYLTRANSFERASE"/>
    <property type="match status" value="1"/>
</dbReference>
<keyword evidence="7 10" id="KW-0460">Magnesium</keyword>
<feature type="binding site" evidence="7 11">
    <location>
        <position position="447"/>
    </location>
    <ligand>
        <name>[4Fe-4S] cluster</name>
        <dbReference type="ChEBI" id="CHEBI:49883"/>
    </ligand>
</feature>
<accession>A0A7V0T542</accession>
<dbReference type="Pfam" id="PF13537">
    <property type="entry name" value="GATase_7"/>
    <property type="match status" value="1"/>
</dbReference>
<feature type="active site" description="Nucleophile" evidence="7 9">
    <location>
        <position position="2"/>
    </location>
</feature>
<evidence type="ECO:0000256" key="11">
    <source>
        <dbReference type="PIRSR" id="PIRSR000485-3"/>
    </source>
</evidence>
<evidence type="ECO:0000313" key="13">
    <source>
        <dbReference type="EMBL" id="HDQ99354.1"/>
    </source>
</evidence>
<feature type="binding site" evidence="7 10">
    <location>
        <position position="295"/>
    </location>
    <ligand>
        <name>Mg(2+)</name>
        <dbReference type="ChEBI" id="CHEBI:18420"/>
    </ligand>
</feature>
<feature type="domain" description="Glutamine amidotransferase type-2" evidence="12">
    <location>
        <begin position="2"/>
        <end position="229"/>
    </location>
</feature>
<keyword evidence="3 7" id="KW-0328">Glycosyltransferase</keyword>
<evidence type="ECO:0000256" key="8">
    <source>
        <dbReference type="PIRNR" id="PIRNR000485"/>
    </source>
</evidence>